<comment type="caution">
    <text evidence="12">The sequence shown here is derived from an EMBL/GenBank/DDBJ whole genome shotgun (WGS) entry which is preliminary data.</text>
</comment>
<feature type="domain" description="SIS" evidence="11">
    <location>
        <begin position="428"/>
        <end position="569"/>
    </location>
</feature>
<dbReference type="InterPro" id="IPR001347">
    <property type="entry name" value="SIS_dom"/>
</dbReference>
<reference evidence="12 13" key="1">
    <citation type="submission" date="2017-11" db="EMBL/GenBank/DDBJ databases">
        <title>Isolation and Characterization of Methanofollis Species from Methane Seep Offshore SW Taiwan.</title>
        <authorList>
            <person name="Teng N.-H."/>
            <person name="Lai M.-C."/>
            <person name="Chen S.-C."/>
        </authorList>
    </citation>
    <scope>NUCLEOTIDE SEQUENCE [LARGE SCALE GENOMIC DNA]</scope>
    <source>
        <strain evidence="12 13">FWC-SCC2</strain>
    </source>
</reference>
<dbReference type="GO" id="GO:0005975">
    <property type="term" value="P:carbohydrate metabolic process"/>
    <property type="evidence" value="ECO:0007669"/>
    <property type="project" value="UniProtKB-UniRule"/>
</dbReference>
<evidence type="ECO:0000256" key="5">
    <source>
        <dbReference type="ARBA" id="ARBA00022679"/>
    </source>
</evidence>
<dbReference type="PANTHER" id="PTHR10937:SF0">
    <property type="entry name" value="GLUTAMINE--FRUCTOSE-6-PHOSPHATE TRANSAMINASE (ISOMERIZING)"/>
    <property type="match status" value="1"/>
</dbReference>
<dbReference type="InterPro" id="IPR029055">
    <property type="entry name" value="Ntn_hydrolases_N"/>
</dbReference>
<dbReference type="NCBIfam" id="TIGR01135">
    <property type="entry name" value="glmS"/>
    <property type="match status" value="1"/>
</dbReference>
<dbReference type="NCBIfam" id="NF001484">
    <property type="entry name" value="PRK00331.1"/>
    <property type="match status" value="1"/>
</dbReference>
<dbReference type="Pfam" id="PF13522">
    <property type="entry name" value="GATase_6"/>
    <property type="match status" value="1"/>
</dbReference>
<dbReference type="OrthoDB" id="372195at2157"/>
<dbReference type="PROSITE" id="PS51278">
    <property type="entry name" value="GATASE_TYPE_2"/>
    <property type="match status" value="1"/>
</dbReference>
<dbReference type="EC" id="2.6.1.16" evidence="2 9"/>
<dbReference type="RefSeq" id="WP_130646023.1">
    <property type="nucleotide sequence ID" value="NZ_PGCL01000001.1"/>
</dbReference>
<evidence type="ECO:0000256" key="8">
    <source>
        <dbReference type="ARBA" id="ARBA00055466"/>
    </source>
</evidence>
<keyword evidence="9" id="KW-0963">Cytoplasm</keyword>
<feature type="active site" description="Nucleophile; for GATase activity" evidence="9">
    <location>
        <position position="2"/>
    </location>
</feature>
<dbReference type="Gene3D" id="3.40.50.10490">
    <property type="entry name" value="Glucose-6-phosphate isomerase like protein, domain 1"/>
    <property type="match status" value="2"/>
</dbReference>
<dbReference type="CDD" id="cd05009">
    <property type="entry name" value="SIS_GlmS_GlmD_2"/>
    <property type="match status" value="1"/>
</dbReference>
<evidence type="ECO:0000256" key="6">
    <source>
        <dbReference type="ARBA" id="ARBA00022737"/>
    </source>
</evidence>
<dbReference type="GO" id="GO:0006047">
    <property type="term" value="P:UDP-N-acetylglucosamine metabolic process"/>
    <property type="evidence" value="ECO:0007669"/>
    <property type="project" value="TreeGrafter"/>
</dbReference>
<feature type="domain" description="Glutamine amidotransferase type-2" evidence="10">
    <location>
        <begin position="2"/>
        <end position="213"/>
    </location>
</feature>
<dbReference type="CDD" id="cd00714">
    <property type="entry name" value="GFAT"/>
    <property type="match status" value="1"/>
</dbReference>
<evidence type="ECO:0000313" key="13">
    <source>
        <dbReference type="Proteomes" id="UP000292580"/>
    </source>
</evidence>
<evidence type="ECO:0000256" key="7">
    <source>
        <dbReference type="ARBA" id="ARBA00022962"/>
    </source>
</evidence>
<dbReference type="InterPro" id="IPR017932">
    <property type="entry name" value="GATase_2_dom"/>
</dbReference>
<evidence type="ECO:0000259" key="11">
    <source>
        <dbReference type="PROSITE" id="PS51464"/>
    </source>
</evidence>
<keyword evidence="6" id="KW-0677">Repeat</keyword>
<comment type="function">
    <text evidence="8 9">Catalyzes the first step in hexosamine metabolism, converting fructose-6P into glucosamine-6P using glutamine as a nitrogen source.</text>
</comment>
<dbReference type="FunFam" id="3.60.20.10:FF:000006">
    <property type="entry name" value="Glutamine--fructose-6-phosphate aminotransferase [isomerizing]"/>
    <property type="match status" value="1"/>
</dbReference>
<gene>
    <name evidence="9 12" type="primary">glmS</name>
    <name evidence="12" type="ORF">CUJ86_02780</name>
</gene>
<organism evidence="12 13">
    <name type="scientific">Methanofollis fontis</name>
    <dbReference type="NCBI Taxonomy" id="2052832"/>
    <lineage>
        <taxon>Archaea</taxon>
        <taxon>Methanobacteriati</taxon>
        <taxon>Methanobacteriota</taxon>
        <taxon>Stenosarchaea group</taxon>
        <taxon>Methanomicrobia</taxon>
        <taxon>Methanomicrobiales</taxon>
        <taxon>Methanomicrobiaceae</taxon>
        <taxon>Methanofollis</taxon>
    </lineage>
</organism>
<keyword evidence="13" id="KW-1185">Reference proteome</keyword>
<dbReference type="GO" id="GO:0005737">
    <property type="term" value="C:cytoplasm"/>
    <property type="evidence" value="ECO:0007669"/>
    <property type="project" value="UniProtKB-SubCell"/>
</dbReference>
<sequence length="579" mass="62637">MCGIVGYIGWRDAAPLVVEGLKRLEYRGYDSFGVATENGEIRVVKRSGRISENGADITALGGTIGIGHTRWATHGVPNDTNAHPHTDCSGRIAVVHNGIIENYAVLKRKLIENGHRFASETDTEVIAHLVEEHHRGDLLAAVTEAVRHLEGSYAILVIAKDDTRIIAARKSSPLVLGIGDGETLCASDITPLLDHTERAVYLEDGDIAALTPARIDVYHDGVAVERAVNHITWSVDDAKKGGFEHYMLKEIYEQPQVFYNTIKALEKDSRLSMLRIPSEITVAACGTSYHASMAFRYLVQEYTTKRLSVELASEFKYYTPPVRDMVIGVTQSGETADTLAAIEAAKARNCPTLAVTNVLGSSITRSADWTVFMCAGPEISVAATKSFTAQLAVFMGMVNVMADGRFTEPLAHAHRSIERVLSTDLEAAVGLLGSATGMFYVGRGVFYPVALEGALKMKEISYIHAEGYAAGELKHGPFALLSTETPVVAICIPGQTYGVMLSNIKEMKARGAPIIGIGVEGDTEVESVVDVFVTVPEDHPMVQAVTVSVVLQLLAYHTANALCRDIDKPRNLAKSVTVE</sequence>
<dbReference type="Proteomes" id="UP000292580">
    <property type="component" value="Unassembled WGS sequence"/>
</dbReference>
<dbReference type="InterPro" id="IPR035490">
    <property type="entry name" value="GlmS/FrlB_SIS"/>
</dbReference>
<dbReference type="SUPFAM" id="SSF53697">
    <property type="entry name" value="SIS domain"/>
    <property type="match status" value="1"/>
</dbReference>
<accession>A0A483CS43</accession>
<dbReference type="GO" id="GO:0097367">
    <property type="term" value="F:carbohydrate derivative binding"/>
    <property type="evidence" value="ECO:0007669"/>
    <property type="project" value="InterPro"/>
</dbReference>
<feature type="initiator methionine" description="Removed" evidence="9">
    <location>
        <position position="1"/>
    </location>
</feature>
<dbReference type="InterPro" id="IPR047084">
    <property type="entry name" value="GFAT_N"/>
</dbReference>
<dbReference type="CDD" id="cd05008">
    <property type="entry name" value="SIS_GlmS_GlmD_1"/>
    <property type="match status" value="1"/>
</dbReference>
<comment type="subunit">
    <text evidence="9">Homodimer.</text>
</comment>
<evidence type="ECO:0000313" key="12">
    <source>
        <dbReference type="EMBL" id="TAJ45658.1"/>
    </source>
</evidence>
<evidence type="ECO:0000256" key="4">
    <source>
        <dbReference type="ARBA" id="ARBA00022576"/>
    </source>
</evidence>
<dbReference type="Pfam" id="PF01380">
    <property type="entry name" value="SIS"/>
    <property type="match status" value="2"/>
</dbReference>
<dbReference type="GO" id="GO:0006002">
    <property type="term" value="P:fructose 6-phosphate metabolic process"/>
    <property type="evidence" value="ECO:0007669"/>
    <property type="project" value="TreeGrafter"/>
</dbReference>
<comment type="catalytic activity">
    <reaction evidence="1 9">
        <text>D-fructose 6-phosphate + L-glutamine = D-glucosamine 6-phosphate + L-glutamate</text>
        <dbReference type="Rhea" id="RHEA:13237"/>
        <dbReference type="ChEBI" id="CHEBI:29985"/>
        <dbReference type="ChEBI" id="CHEBI:58359"/>
        <dbReference type="ChEBI" id="CHEBI:58725"/>
        <dbReference type="ChEBI" id="CHEBI:61527"/>
        <dbReference type="EC" id="2.6.1.16"/>
    </reaction>
</comment>
<evidence type="ECO:0000256" key="1">
    <source>
        <dbReference type="ARBA" id="ARBA00001031"/>
    </source>
</evidence>
<keyword evidence="4 9" id="KW-0032">Aminotransferase</keyword>
<dbReference type="SUPFAM" id="SSF56235">
    <property type="entry name" value="N-terminal nucleophile aminohydrolases (Ntn hydrolases)"/>
    <property type="match status" value="1"/>
</dbReference>
<name>A0A483CS43_9EURY</name>
<keyword evidence="5 9" id="KW-0808">Transferase</keyword>
<dbReference type="InterPro" id="IPR035466">
    <property type="entry name" value="GlmS/AgaS_SIS"/>
</dbReference>
<dbReference type="InterPro" id="IPR046348">
    <property type="entry name" value="SIS_dom_sf"/>
</dbReference>
<feature type="active site" description="For Fru-6P isomerization activity" evidence="9">
    <location>
        <position position="574"/>
    </location>
</feature>
<dbReference type="PANTHER" id="PTHR10937">
    <property type="entry name" value="GLUCOSAMINE--FRUCTOSE-6-PHOSPHATE AMINOTRANSFERASE, ISOMERIZING"/>
    <property type="match status" value="1"/>
</dbReference>
<evidence type="ECO:0000256" key="9">
    <source>
        <dbReference type="HAMAP-Rule" id="MF_00164"/>
    </source>
</evidence>
<dbReference type="InterPro" id="IPR005855">
    <property type="entry name" value="GFAT"/>
</dbReference>
<comment type="subcellular location">
    <subcellularLocation>
        <location evidence="9">Cytoplasm</location>
    </subcellularLocation>
</comment>
<proteinExistence type="inferred from homology"/>
<dbReference type="HAMAP" id="MF_00164">
    <property type="entry name" value="GlmS"/>
    <property type="match status" value="1"/>
</dbReference>
<dbReference type="AlphaFoldDB" id="A0A483CS43"/>
<dbReference type="PROSITE" id="PS51464">
    <property type="entry name" value="SIS"/>
    <property type="match status" value="2"/>
</dbReference>
<dbReference type="GO" id="GO:0006487">
    <property type="term" value="P:protein N-linked glycosylation"/>
    <property type="evidence" value="ECO:0007669"/>
    <property type="project" value="TreeGrafter"/>
</dbReference>
<evidence type="ECO:0000259" key="10">
    <source>
        <dbReference type="PROSITE" id="PS51278"/>
    </source>
</evidence>
<keyword evidence="7" id="KW-0315">Glutamine amidotransferase</keyword>
<dbReference type="EMBL" id="PGCL01000001">
    <property type="protein sequence ID" value="TAJ45658.1"/>
    <property type="molecule type" value="Genomic_DNA"/>
</dbReference>
<dbReference type="GO" id="GO:0004360">
    <property type="term" value="F:glutamine-fructose-6-phosphate transaminase (isomerizing) activity"/>
    <property type="evidence" value="ECO:0007669"/>
    <property type="project" value="UniProtKB-UniRule"/>
</dbReference>
<feature type="domain" description="SIS" evidence="11">
    <location>
        <begin position="261"/>
        <end position="408"/>
    </location>
</feature>
<evidence type="ECO:0000256" key="2">
    <source>
        <dbReference type="ARBA" id="ARBA00012916"/>
    </source>
</evidence>
<protein>
    <recommendedName>
        <fullName evidence="3 9">Glutamine--fructose-6-phosphate aminotransferase [isomerizing]</fullName>
        <ecNumber evidence="2 9">2.6.1.16</ecNumber>
    </recommendedName>
    <alternativeName>
        <fullName evidence="9">D-fructose-6-phosphate amidotransferase</fullName>
    </alternativeName>
    <alternativeName>
        <fullName evidence="9">GFAT</fullName>
    </alternativeName>
    <alternativeName>
        <fullName evidence="9">Glucosamine-6-phosphate synthase</fullName>
    </alternativeName>
    <alternativeName>
        <fullName evidence="9">Hexosephosphate aminotransferase</fullName>
    </alternativeName>
    <alternativeName>
        <fullName evidence="9">L-glutamine--D-fructose-6-phosphate amidotransferase</fullName>
    </alternativeName>
</protein>
<dbReference type="Gene3D" id="3.60.20.10">
    <property type="entry name" value="Glutamine Phosphoribosylpyrophosphate, subunit 1, domain 1"/>
    <property type="match status" value="1"/>
</dbReference>
<evidence type="ECO:0000256" key="3">
    <source>
        <dbReference type="ARBA" id="ARBA00016090"/>
    </source>
</evidence>